<evidence type="ECO:0000256" key="5">
    <source>
        <dbReference type="ARBA" id="ARBA00025265"/>
    </source>
</evidence>
<organism evidence="7 8">
    <name type="scientific">Plasticicumulans lactativorans</name>
    <dbReference type="NCBI Taxonomy" id="1133106"/>
    <lineage>
        <taxon>Bacteria</taxon>
        <taxon>Pseudomonadati</taxon>
        <taxon>Pseudomonadota</taxon>
        <taxon>Gammaproteobacteria</taxon>
        <taxon>Candidatus Competibacteraceae</taxon>
        <taxon>Plasticicumulans</taxon>
    </lineage>
</organism>
<dbReference type="Pfam" id="PF03776">
    <property type="entry name" value="MinE"/>
    <property type="match status" value="1"/>
</dbReference>
<name>A0A4R2LLK0_9GAMM</name>
<evidence type="ECO:0000256" key="1">
    <source>
        <dbReference type="ARBA" id="ARBA00008168"/>
    </source>
</evidence>
<evidence type="ECO:0000313" key="7">
    <source>
        <dbReference type="EMBL" id="TCO80295.1"/>
    </source>
</evidence>
<dbReference type="NCBIfam" id="NF001422">
    <property type="entry name" value="PRK00296.1"/>
    <property type="match status" value="1"/>
</dbReference>
<dbReference type="HAMAP" id="MF_00262">
    <property type="entry name" value="MinE"/>
    <property type="match status" value="1"/>
</dbReference>
<dbReference type="SUPFAM" id="SSF55229">
    <property type="entry name" value="Cell division protein MinE topological specificity domain"/>
    <property type="match status" value="1"/>
</dbReference>
<gene>
    <name evidence="6" type="primary">minE</name>
    <name evidence="7" type="ORF">EV699_11573</name>
</gene>
<dbReference type="GO" id="GO:0042802">
    <property type="term" value="F:identical protein binding"/>
    <property type="evidence" value="ECO:0007669"/>
    <property type="project" value="UniProtKB-ARBA"/>
</dbReference>
<comment type="similarity">
    <text evidence="1 6">Belongs to the MinE family.</text>
</comment>
<reference evidence="7 8" key="1">
    <citation type="submission" date="2019-03" db="EMBL/GenBank/DDBJ databases">
        <title>Genomic Encyclopedia of Type Strains, Phase IV (KMG-IV): sequencing the most valuable type-strain genomes for metagenomic binning, comparative biology and taxonomic classification.</title>
        <authorList>
            <person name="Goeker M."/>
        </authorList>
    </citation>
    <scope>NUCLEOTIDE SEQUENCE [LARGE SCALE GENOMIC DNA]</scope>
    <source>
        <strain evidence="7 8">DSM 25287</strain>
    </source>
</reference>
<sequence length="100" mass="11380">MGLFDYFRSKRQSSTAAVAKERLQIIVAHERGSGRRHSPDYIPALKRELLDVVRKYVQVEQDQIKVHVDREGDYEVLELNIILPDDDGPPKGRAPAPTRG</sequence>
<dbReference type="EMBL" id="SLWY01000015">
    <property type="protein sequence ID" value="TCO80295.1"/>
    <property type="molecule type" value="Genomic_DNA"/>
</dbReference>
<evidence type="ECO:0000256" key="2">
    <source>
        <dbReference type="ARBA" id="ARBA00020112"/>
    </source>
</evidence>
<dbReference type="RefSeq" id="WP_132543885.1">
    <property type="nucleotide sequence ID" value="NZ_SLWY01000015.1"/>
</dbReference>
<dbReference type="FunFam" id="3.30.1070.10:FF:000001">
    <property type="entry name" value="Cell division topological specificity factor"/>
    <property type="match status" value="1"/>
</dbReference>
<keyword evidence="3 6" id="KW-0132">Cell division</keyword>
<accession>A0A4R2LLK0</accession>
<dbReference type="GO" id="GO:0032955">
    <property type="term" value="P:regulation of division septum assembly"/>
    <property type="evidence" value="ECO:0007669"/>
    <property type="project" value="InterPro"/>
</dbReference>
<protein>
    <recommendedName>
        <fullName evidence="2 6">Cell division topological specificity factor</fullName>
    </recommendedName>
</protein>
<dbReference type="InterPro" id="IPR005527">
    <property type="entry name" value="MinE"/>
</dbReference>
<dbReference type="AlphaFoldDB" id="A0A4R2LLK0"/>
<dbReference type="GO" id="GO:0051301">
    <property type="term" value="P:cell division"/>
    <property type="evidence" value="ECO:0007669"/>
    <property type="project" value="UniProtKB-KW"/>
</dbReference>
<dbReference type="Gene3D" id="3.30.1070.10">
    <property type="entry name" value="Cell division topological specificity factor MinE"/>
    <property type="match status" value="1"/>
</dbReference>
<proteinExistence type="inferred from homology"/>
<evidence type="ECO:0000256" key="3">
    <source>
        <dbReference type="ARBA" id="ARBA00022618"/>
    </source>
</evidence>
<dbReference type="OrthoDB" id="9802655at2"/>
<comment type="caution">
    <text evidence="7">The sequence shown here is derived from an EMBL/GenBank/DDBJ whole genome shotgun (WGS) entry which is preliminary data.</text>
</comment>
<evidence type="ECO:0000256" key="4">
    <source>
        <dbReference type="ARBA" id="ARBA00023306"/>
    </source>
</evidence>
<keyword evidence="8" id="KW-1185">Reference proteome</keyword>
<evidence type="ECO:0000256" key="6">
    <source>
        <dbReference type="HAMAP-Rule" id="MF_00262"/>
    </source>
</evidence>
<dbReference type="Proteomes" id="UP000295765">
    <property type="component" value="Unassembled WGS sequence"/>
</dbReference>
<dbReference type="NCBIfam" id="TIGR01215">
    <property type="entry name" value="minE"/>
    <property type="match status" value="1"/>
</dbReference>
<comment type="function">
    <text evidence="5 6">Prevents the cell division inhibition by proteins MinC and MinD at internal division sites while permitting inhibition at polar sites. This ensures cell division at the proper site by restricting the formation of a division septum at the midpoint of the long axis of the cell.</text>
</comment>
<dbReference type="InterPro" id="IPR036707">
    <property type="entry name" value="MinE_sf"/>
</dbReference>
<evidence type="ECO:0000313" key="8">
    <source>
        <dbReference type="Proteomes" id="UP000295765"/>
    </source>
</evidence>
<keyword evidence="4 6" id="KW-0131">Cell cycle</keyword>